<comment type="caution">
    <text evidence="2">The sequence shown here is derived from an EMBL/GenBank/DDBJ whole genome shotgun (WGS) entry which is preliminary data.</text>
</comment>
<dbReference type="EMBL" id="JBBBZM010000050">
    <property type="protein sequence ID" value="KAL0636460.1"/>
    <property type="molecule type" value="Genomic_DNA"/>
</dbReference>
<dbReference type="Proteomes" id="UP001447188">
    <property type="component" value="Unassembled WGS sequence"/>
</dbReference>
<reference evidence="2 3" key="1">
    <citation type="submission" date="2024-02" db="EMBL/GenBank/DDBJ databases">
        <title>Discinaceae phylogenomics.</title>
        <authorList>
            <person name="Dirks A.C."/>
            <person name="James T.Y."/>
        </authorList>
    </citation>
    <scope>NUCLEOTIDE SEQUENCE [LARGE SCALE GENOMIC DNA]</scope>
    <source>
        <strain evidence="2 3">ACD0624</strain>
    </source>
</reference>
<dbReference type="Pfam" id="PF10181">
    <property type="entry name" value="PIG-H"/>
    <property type="match status" value="1"/>
</dbReference>
<evidence type="ECO:0000259" key="1">
    <source>
        <dbReference type="Pfam" id="PF10181"/>
    </source>
</evidence>
<keyword evidence="3" id="KW-1185">Reference proteome</keyword>
<proteinExistence type="predicted"/>
<sequence>MSLSMFGLCNYKEETLVVIAHSGMGISIANRRWWGRGEDSRRCVMLPQMEDMLIHEGYIGSRVRLAIAVRGEDELLVVFPTLLPDRTILELVGRETMKLLRRPDSSLITSDDEDGEYYDGRV</sequence>
<evidence type="ECO:0000313" key="2">
    <source>
        <dbReference type="EMBL" id="KAL0636460.1"/>
    </source>
</evidence>
<gene>
    <name evidence="2" type="ORF">Q9L58_004609</name>
</gene>
<dbReference type="InterPro" id="IPR019328">
    <property type="entry name" value="PIGH-H_dom"/>
</dbReference>
<feature type="domain" description="Phosphatidylinositol N-acetylglucosaminyltransferase subunit H conserved" evidence="1">
    <location>
        <begin position="16"/>
        <end position="80"/>
    </location>
</feature>
<protein>
    <recommendedName>
        <fullName evidence="1">Phosphatidylinositol N-acetylglucosaminyltransferase subunit H conserved domain-containing protein</fullName>
    </recommendedName>
</protein>
<accession>A0ABR3GKX5</accession>
<organism evidence="2 3">
    <name type="scientific">Discina gigas</name>
    <dbReference type="NCBI Taxonomy" id="1032678"/>
    <lineage>
        <taxon>Eukaryota</taxon>
        <taxon>Fungi</taxon>
        <taxon>Dikarya</taxon>
        <taxon>Ascomycota</taxon>
        <taxon>Pezizomycotina</taxon>
        <taxon>Pezizomycetes</taxon>
        <taxon>Pezizales</taxon>
        <taxon>Discinaceae</taxon>
        <taxon>Discina</taxon>
    </lineage>
</organism>
<evidence type="ECO:0000313" key="3">
    <source>
        <dbReference type="Proteomes" id="UP001447188"/>
    </source>
</evidence>
<name>A0ABR3GKX5_9PEZI</name>